<dbReference type="Proteomes" id="UP000502706">
    <property type="component" value="Plasmid unnamed1"/>
</dbReference>
<proteinExistence type="predicted"/>
<evidence type="ECO:0000313" key="3">
    <source>
        <dbReference type="Proteomes" id="UP000502706"/>
    </source>
</evidence>
<keyword evidence="1" id="KW-0812">Transmembrane</keyword>
<evidence type="ECO:0000313" key="2">
    <source>
        <dbReference type="EMBL" id="QIN81173.1"/>
    </source>
</evidence>
<gene>
    <name evidence="2" type="ORF">GBA65_21680</name>
</gene>
<evidence type="ECO:0000256" key="1">
    <source>
        <dbReference type="SAM" id="Phobius"/>
    </source>
</evidence>
<sequence>MWEFRVSSLGSLLVFWVGLGVVFGVLCERANRRGGARKHPVR</sequence>
<keyword evidence="3" id="KW-1185">Reference proteome</keyword>
<reference evidence="2 3" key="1">
    <citation type="submission" date="2019-10" db="EMBL/GenBank/DDBJ databases">
        <title>Rubrobacter sp nov SCSIO 52915 isolated from a deep-sea sediment in the South China Sea.</title>
        <authorList>
            <person name="Chen R.W."/>
        </authorList>
    </citation>
    <scope>NUCLEOTIDE SEQUENCE [LARGE SCALE GENOMIC DNA]</scope>
    <source>
        <strain evidence="2 3">SCSIO 52915</strain>
        <plasmid evidence="2 3">unnamed1</plasmid>
    </source>
</reference>
<keyword evidence="2" id="KW-0614">Plasmid</keyword>
<accession>A0A6G8Q3Z9</accession>
<dbReference type="EMBL" id="CP045122">
    <property type="protein sequence ID" value="QIN81173.1"/>
    <property type="molecule type" value="Genomic_DNA"/>
</dbReference>
<name>A0A6G8Q3Z9_9ACTN</name>
<dbReference type="AlphaFoldDB" id="A0A6G8Q3Z9"/>
<keyword evidence="1" id="KW-1133">Transmembrane helix</keyword>
<organism evidence="2 3">
    <name type="scientific">Rubrobacter marinus</name>
    <dbReference type="NCBI Taxonomy" id="2653852"/>
    <lineage>
        <taxon>Bacteria</taxon>
        <taxon>Bacillati</taxon>
        <taxon>Actinomycetota</taxon>
        <taxon>Rubrobacteria</taxon>
        <taxon>Rubrobacterales</taxon>
        <taxon>Rubrobacteraceae</taxon>
        <taxon>Rubrobacter</taxon>
    </lineage>
</organism>
<dbReference type="KEGG" id="rmar:GBA65_21680"/>
<geneLocation type="plasmid" evidence="2 3">
    <name>unnamed1</name>
</geneLocation>
<feature type="transmembrane region" description="Helical" evidence="1">
    <location>
        <begin position="6"/>
        <end position="27"/>
    </location>
</feature>
<protein>
    <submittedName>
        <fullName evidence="2">Uncharacterized protein</fullName>
    </submittedName>
</protein>
<keyword evidence="1" id="KW-0472">Membrane</keyword>